<organism evidence="1">
    <name type="scientific">marine sediment metagenome</name>
    <dbReference type="NCBI Taxonomy" id="412755"/>
    <lineage>
        <taxon>unclassified sequences</taxon>
        <taxon>metagenomes</taxon>
        <taxon>ecological metagenomes</taxon>
    </lineage>
</organism>
<name>X1THT7_9ZZZZ</name>
<proteinExistence type="predicted"/>
<protein>
    <submittedName>
        <fullName evidence="1">Uncharacterized protein</fullName>
    </submittedName>
</protein>
<dbReference type="AlphaFoldDB" id="X1THT7"/>
<feature type="non-terminal residue" evidence="1">
    <location>
        <position position="108"/>
    </location>
</feature>
<accession>X1THT7</accession>
<dbReference type="EMBL" id="BARW01034296">
    <property type="protein sequence ID" value="GAJ04844.1"/>
    <property type="molecule type" value="Genomic_DNA"/>
</dbReference>
<sequence>MLIYIDWSAVVQPLNLRDLSQGDEPGLTPALGEAFAEAAINCLVLCKHETGIKLTVTGAYSSKLMIIWNMPTDQIAKAYADPQFATEFGAYGIAILLIKSLTNYSILE</sequence>
<gene>
    <name evidence="1" type="ORF">S12H4_53786</name>
</gene>
<reference evidence="1" key="1">
    <citation type="journal article" date="2014" name="Front. Microbiol.">
        <title>High frequency of phylogenetically diverse reductive dehalogenase-homologous genes in deep subseafloor sedimentary metagenomes.</title>
        <authorList>
            <person name="Kawai M."/>
            <person name="Futagami T."/>
            <person name="Toyoda A."/>
            <person name="Takaki Y."/>
            <person name="Nishi S."/>
            <person name="Hori S."/>
            <person name="Arai W."/>
            <person name="Tsubouchi T."/>
            <person name="Morono Y."/>
            <person name="Uchiyama I."/>
            <person name="Ito T."/>
            <person name="Fujiyama A."/>
            <person name="Inagaki F."/>
            <person name="Takami H."/>
        </authorList>
    </citation>
    <scope>NUCLEOTIDE SEQUENCE</scope>
    <source>
        <strain evidence="1">Expedition CK06-06</strain>
    </source>
</reference>
<comment type="caution">
    <text evidence="1">The sequence shown here is derived from an EMBL/GenBank/DDBJ whole genome shotgun (WGS) entry which is preliminary data.</text>
</comment>
<evidence type="ECO:0000313" key="1">
    <source>
        <dbReference type="EMBL" id="GAJ04844.1"/>
    </source>
</evidence>